<dbReference type="InterPro" id="IPR025449">
    <property type="entry name" value="JetB"/>
</dbReference>
<dbReference type="AlphaFoldDB" id="A0A7X1AY00"/>
<evidence type="ECO:0000313" key="3">
    <source>
        <dbReference type="Proteomes" id="UP000525652"/>
    </source>
</evidence>
<evidence type="ECO:0000256" key="1">
    <source>
        <dbReference type="SAM" id="MobiDB-lite"/>
    </source>
</evidence>
<organism evidence="2 3">
    <name type="scientific">Puniceicoccus vermicola</name>
    <dbReference type="NCBI Taxonomy" id="388746"/>
    <lineage>
        <taxon>Bacteria</taxon>
        <taxon>Pseudomonadati</taxon>
        <taxon>Verrucomicrobiota</taxon>
        <taxon>Opitutia</taxon>
        <taxon>Puniceicoccales</taxon>
        <taxon>Puniceicoccaceae</taxon>
        <taxon>Puniceicoccus</taxon>
    </lineage>
</organism>
<evidence type="ECO:0000313" key="2">
    <source>
        <dbReference type="EMBL" id="MBC2601018.1"/>
    </source>
</evidence>
<dbReference type="RefSeq" id="WP_185691746.1">
    <property type="nucleotide sequence ID" value="NZ_JACHVA010000044.1"/>
</dbReference>
<reference evidence="2 3" key="1">
    <citation type="submission" date="2020-07" db="EMBL/GenBank/DDBJ databases">
        <authorList>
            <person name="Feng X."/>
        </authorList>
    </citation>
    <scope>NUCLEOTIDE SEQUENCE [LARGE SCALE GENOMIC DNA]</scope>
    <source>
        <strain evidence="2 3">JCM14086</strain>
    </source>
</reference>
<dbReference type="Proteomes" id="UP000525652">
    <property type="component" value="Unassembled WGS sequence"/>
</dbReference>
<comment type="caution">
    <text evidence="2">The sequence shown here is derived from an EMBL/GenBank/DDBJ whole genome shotgun (WGS) entry which is preliminary data.</text>
</comment>
<dbReference type="Pfam" id="PF13835">
    <property type="entry name" value="DUF4194"/>
    <property type="match status" value="1"/>
</dbReference>
<feature type="region of interest" description="Disordered" evidence="1">
    <location>
        <begin position="195"/>
        <end position="215"/>
    </location>
</feature>
<gene>
    <name evidence="2" type="ORF">H5P30_04410</name>
</gene>
<dbReference type="EMBL" id="JACHVA010000044">
    <property type="protein sequence ID" value="MBC2601018.1"/>
    <property type="molecule type" value="Genomic_DNA"/>
</dbReference>
<accession>A0A7X1AY00</accession>
<proteinExistence type="predicted"/>
<sequence>MNEPVYSIRHVIVQLVRGPIYQEDSLLWARLLMDRGEVESHFHRMGLELVLEEEAGYAFLRNESSDETEDEGDAAVIEGEAPLPRLMRRNPLSFLPTVLLLELRERLLRHDQSVDGTDHLYLEFKEIVEFMRSYCGETGNEKKVENKISAAVKRLTDLSLLRQIPNRSEVIYRVEPILRAKLPIDQIEAVRDRLKGQLGSEENTDDEDEESEAGE</sequence>
<protein>
    <submittedName>
        <fullName evidence="2">DUF4194 domain-containing protein</fullName>
    </submittedName>
</protein>
<keyword evidence="3" id="KW-1185">Reference proteome</keyword>
<name>A0A7X1AY00_9BACT</name>
<feature type="compositionally biased region" description="Acidic residues" evidence="1">
    <location>
        <begin position="202"/>
        <end position="215"/>
    </location>
</feature>